<evidence type="ECO:0000313" key="8">
    <source>
        <dbReference type="Proteomes" id="UP000694001"/>
    </source>
</evidence>
<dbReference type="PANTHER" id="PTHR43134:SF3">
    <property type="entry name" value="FLAGELLAR BIOSYNTHESIS PROTEIN FLHF"/>
    <property type="match status" value="1"/>
</dbReference>
<dbReference type="InterPro" id="IPR000897">
    <property type="entry name" value="SRP54_GTPase_dom"/>
</dbReference>
<proteinExistence type="predicted"/>
<evidence type="ECO:0000259" key="5">
    <source>
        <dbReference type="SMART" id="SM00382"/>
    </source>
</evidence>
<dbReference type="Pfam" id="PF00448">
    <property type="entry name" value="SRP54"/>
    <property type="match status" value="1"/>
</dbReference>
<dbReference type="RefSeq" id="WP_218285347.1">
    <property type="nucleotide sequence ID" value="NZ_CP076448.1"/>
</dbReference>
<accession>A0A975U0W5</accession>
<evidence type="ECO:0000256" key="4">
    <source>
        <dbReference type="ARBA" id="ARBA00023136"/>
    </source>
</evidence>
<comment type="subcellular location">
    <subcellularLocation>
        <location evidence="1">Cell inner membrane</location>
        <topology evidence="1">Peripheral membrane protein</topology>
        <orientation evidence="1">Cytoplasmic side</orientation>
    </subcellularLocation>
</comment>
<dbReference type="GO" id="GO:0005525">
    <property type="term" value="F:GTP binding"/>
    <property type="evidence" value="ECO:0007669"/>
    <property type="project" value="UniProtKB-KW"/>
</dbReference>
<dbReference type="GO" id="GO:0003924">
    <property type="term" value="F:GTPase activity"/>
    <property type="evidence" value="ECO:0007669"/>
    <property type="project" value="TreeGrafter"/>
</dbReference>
<dbReference type="GO" id="GO:0006614">
    <property type="term" value="P:SRP-dependent cotranslational protein targeting to membrane"/>
    <property type="evidence" value="ECO:0007669"/>
    <property type="project" value="InterPro"/>
</dbReference>
<keyword evidence="2" id="KW-0547">Nucleotide-binding</keyword>
<sequence>MRIRVFRARTAAAAMAAARAELGAEALILGTRRVAEGIELTAAAEPEVEPAPVAPLQPVRPAGDPAVAAALAAHGVPERLRAALASGPDLAAALSTHLRFEKLPLGRGSTLLVVGPPGSGKTLTVAKLATRLRLAGRTPRVIAADGRRTGAVEQLAAFTRLLGLDLIAAPHPATVLRALAVRTDEPTLIDTAGIDPFDPAEREEIAALAAASGAAVAVVLAAGMDAAEAAEAAEALAETGARHVVATRFDIARRVGALPAAAHAGGLAVAEAGTGPGAADGLGAMTAEALAARLMAAPASRQTRAAA</sequence>
<keyword evidence="8" id="KW-1185">Reference proteome</keyword>
<dbReference type="EMBL" id="CP076448">
    <property type="protein sequence ID" value="QXM24290.1"/>
    <property type="molecule type" value="Genomic_DNA"/>
</dbReference>
<organism evidence="7 8">
    <name type="scientific">Elioraea tepida</name>
    <dbReference type="NCBI Taxonomy" id="2843330"/>
    <lineage>
        <taxon>Bacteria</taxon>
        <taxon>Pseudomonadati</taxon>
        <taxon>Pseudomonadota</taxon>
        <taxon>Alphaproteobacteria</taxon>
        <taxon>Acetobacterales</taxon>
        <taxon>Elioraeaceae</taxon>
        <taxon>Elioraea</taxon>
    </lineage>
</organism>
<evidence type="ECO:0000256" key="1">
    <source>
        <dbReference type="ARBA" id="ARBA00004515"/>
    </source>
</evidence>
<dbReference type="AlphaFoldDB" id="A0A975U0W5"/>
<evidence type="ECO:0000313" key="7">
    <source>
        <dbReference type="EMBL" id="QXM24290.1"/>
    </source>
</evidence>
<evidence type="ECO:0000256" key="3">
    <source>
        <dbReference type="ARBA" id="ARBA00023134"/>
    </source>
</evidence>
<dbReference type="Proteomes" id="UP000694001">
    <property type="component" value="Chromosome"/>
</dbReference>
<name>A0A975U0W5_9PROT</name>
<dbReference type="KEGG" id="elio:KO353_13710"/>
<dbReference type="SMART" id="SM00382">
    <property type="entry name" value="AAA"/>
    <property type="match status" value="1"/>
</dbReference>
<dbReference type="GO" id="GO:0005886">
    <property type="term" value="C:plasma membrane"/>
    <property type="evidence" value="ECO:0007669"/>
    <property type="project" value="UniProtKB-SubCell"/>
</dbReference>
<dbReference type="InterPro" id="IPR003593">
    <property type="entry name" value="AAA+_ATPase"/>
</dbReference>
<evidence type="ECO:0000259" key="6">
    <source>
        <dbReference type="SMART" id="SM00962"/>
    </source>
</evidence>
<dbReference type="PANTHER" id="PTHR43134">
    <property type="entry name" value="SIGNAL RECOGNITION PARTICLE RECEPTOR SUBUNIT ALPHA"/>
    <property type="match status" value="1"/>
</dbReference>
<feature type="domain" description="AAA+ ATPase" evidence="5">
    <location>
        <begin position="107"/>
        <end position="250"/>
    </location>
</feature>
<keyword evidence="4" id="KW-0472">Membrane</keyword>
<dbReference type="SMART" id="SM00962">
    <property type="entry name" value="SRP54"/>
    <property type="match status" value="1"/>
</dbReference>
<gene>
    <name evidence="7" type="ORF">KO353_13710</name>
</gene>
<evidence type="ECO:0000256" key="2">
    <source>
        <dbReference type="ARBA" id="ARBA00022741"/>
    </source>
</evidence>
<protein>
    <submittedName>
        <fullName evidence="7">GTP-binding protein</fullName>
    </submittedName>
</protein>
<feature type="domain" description="SRP54-type proteins GTP-binding" evidence="6">
    <location>
        <begin position="108"/>
        <end position="296"/>
    </location>
</feature>
<dbReference type="GO" id="GO:0005047">
    <property type="term" value="F:signal recognition particle binding"/>
    <property type="evidence" value="ECO:0007669"/>
    <property type="project" value="TreeGrafter"/>
</dbReference>
<keyword evidence="3" id="KW-0342">GTP-binding</keyword>
<reference evidence="7" key="1">
    <citation type="submission" date="2021-06" db="EMBL/GenBank/DDBJ databases">
        <title>Elioraea tepida, sp. nov., a moderately thermophilic aerobic anoxygenic phototrophic bacterium isolated from an alkaline siliceous hot spring mat community in Yellowstone National Park, WY, USA.</title>
        <authorList>
            <person name="Saini M.K."/>
            <person name="Yoshida S."/>
            <person name="Sebastian A."/>
            <person name="Hirose S."/>
            <person name="Hara E."/>
            <person name="Tamaki H."/>
            <person name="Soulier N.T."/>
            <person name="Albert I."/>
            <person name="Hanada S."/>
            <person name="Bryant D.A."/>
            <person name="Tank M."/>
        </authorList>
    </citation>
    <scope>NUCLEOTIDE SEQUENCE</scope>
    <source>
        <strain evidence="7">MS-P2</strain>
    </source>
</reference>